<proteinExistence type="predicted"/>
<dbReference type="eggNOG" id="ENOG502ZPTS">
    <property type="taxonomic scope" value="Bacteria"/>
</dbReference>
<sequence length="94" mass="10179">MKGFLSLLGITLIVGAFGLILLSYSGDPLEDLKSQERLYAYMETRQNHPVEETAAFNTTAVPASKATASQENQFYNLDASCEQTSPSTEKAGSN</sequence>
<name>A0A1G7YWZ7_9BACL</name>
<dbReference type="Proteomes" id="UP000509222">
    <property type="component" value="Chromosome"/>
</dbReference>
<evidence type="ECO:0000313" key="2">
    <source>
        <dbReference type="Proteomes" id="UP000509222"/>
    </source>
</evidence>
<reference evidence="2" key="1">
    <citation type="submission" date="2020-06" db="EMBL/GenBank/DDBJ databases">
        <title>Isolation of Planomicrobium glaciei.</title>
        <authorList>
            <person name="Malisova L."/>
            <person name="Safrankova R."/>
            <person name="Jakubu V."/>
            <person name="Spanelova P."/>
        </authorList>
    </citation>
    <scope>NUCLEOTIDE SEQUENCE [LARGE SCALE GENOMIC DNA]</scope>
    <source>
        <strain evidence="2">NRL-ATB46093</strain>
    </source>
</reference>
<dbReference type="AlphaFoldDB" id="A0A1G7YWZ7"/>
<dbReference type="OrthoDB" id="2453555at2"/>
<keyword evidence="2" id="KW-1185">Reference proteome</keyword>
<accession>A0A1G7YWZ7</accession>
<protein>
    <submittedName>
        <fullName evidence="1">Uncharacterized protein</fullName>
    </submittedName>
</protein>
<organism evidence="1 2">
    <name type="scientific">Planococcus glaciei</name>
    <dbReference type="NCBI Taxonomy" id="459472"/>
    <lineage>
        <taxon>Bacteria</taxon>
        <taxon>Bacillati</taxon>
        <taxon>Bacillota</taxon>
        <taxon>Bacilli</taxon>
        <taxon>Bacillales</taxon>
        <taxon>Caryophanaceae</taxon>
        <taxon>Planococcus</taxon>
    </lineage>
</organism>
<dbReference type="RefSeq" id="WP_053166068.1">
    <property type="nucleotide sequence ID" value="NZ_CP051177.1"/>
</dbReference>
<dbReference type="EMBL" id="CP051177">
    <property type="protein sequence ID" value="QKX49074.1"/>
    <property type="molecule type" value="Genomic_DNA"/>
</dbReference>
<evidence type="ECO:0000313" key="1">
    <source>
        <dbReference type="EMBL" id="QKX49074.1"/>
    </source>
</evidence>
<gene>
    <name evidence="1" type="ORF">HF394_09140</name>
</gene>